<protein>
    <submittedName>
        <fullName evidence="2">Uncharacterized protein</fullName>
    </submittedName>
</protein>
<organism evidence="2 3">
    <name type="scientific">Roseibium algicola</name>
    <dbReference type="NCBI Taxonomy" id="2857014"/>
    <lineage>
        <taxon>Bacteria</taxon>
        <taxon>Pseudomonadati</taxon>
        <taxon>Pseudomonadota</taxon>
        <taxon>Alphaproteobacteria</taxon>
        <taxon>Hyphomicrobiales</taxon>
        <taxon>Stappiaceae</taxon>
        <taxon>Roseibium</taxon>
    </lineage>
</organism>
<evidence type="ECO:0000313" key="3">
    <source>
        <dbReference type="Proteomes" id="UP000188174"/>
    </source>
</evidence>
<proteinExistence type="predicted"/>
<evidence type="ECO:0000313" key="2">
    <source>
        <dbReference type="EMBL" id="AQQ03988.1"/>
    </source>
</evidence>
<sequence length="590" mass="63045">MIEMTGEDDIKGGIASFSIGLGNKGHSAVPIKPAPPFRVLIAGDFGLAATGVAFNVTGQDAEEILEQKTPSFSVSAVNVLGSHPPELEEQVSFARLKDLHPTKLLREFRFVRDLAAASGDQDQLAVHDQRYDKIGKSALDEQKSLLERLLKDDELPASAQGKRKENDVSSSSKGTEGLDALLSMIRTPEEKAARGESGSAAKTAVDAFIQKTLQETGQVSSAPVEGKKKEAPADTLQQAQARLFFDSPKLSTVLLNWHGLNLLLSEVPFDLPLELHLLQLDHDLDAVDLQEVLGETGEALQAELYDIALFANEIGLGPRDTERLKVLARECAESDTVGLAALAGHFAGVPGEEVAEIETPHQLLDKRGFEGFAGLRASDAASHLALFWNDARLTAEEDGAPALFVSGAFVALSEILVQLETEVFPRLPVGMPKDYDALELVESRSMGGEVAMATRFAVGSDTAPSLALAGINVLEGVANRTSLVFRRAVTVQPGEDGRGALDQALLVSRLFSLFQEALGEAVVTGQDADEREAAVATSLEVLSRSLSDKVTFEVDRMAVEDQDLIGVTAFVQDGWASGQQHSFYLPASGG</sequence>
<keyword evidence="3" id="KW-1185">Reference proteome</keyword>
<dbReference type="EMBL" id="CP019630">
    <property type="protein sequence ID" value="AQQ03988.1"/>
    <property type="molecule type" value="Genomic_DNA"/>
</dbReference>
<feature type="region of interest" description="Disordered" evidence="1">
    <location>
        <begin position="156"/>
        <end position="175"/>
    </location>
</feature>
<accession>A0ABM6I0X8</accession>
<gene>
    <name evidence="2" type="ORF">B0E33_10645</name>
</gene>
<dbReference type="Proteomes" id="UP000188174">
    <property type="component" value="Chromosome"/>
</dbReference>
<evidence type="ECO:0000256" key="1">
    <source>
        <dbReference type="SAM" id="MobiDB-lite"/>
    </source>
</evidence>
<name>A0ABM6I0X8_9HYPH</name>
<reference evidence="2 3" key="1">
    <citation type="submission" date="2017-02" db="EMBL/GenBank/DDBJ databases">
        <authorList>
            <person name="Jeong S."/>
        </authorList>
    </citation>
    <scope>NUCLEOTIDE SEQUENCE [LARGE SCALE GENOMIC DNA]</scope>
    <source>
        <strain evidence="2 3">RMAR6-6</strain>
    </source>
</reference>